<organism evidence="1 2">
    <name type="scientific">Blattamonas nauphoetae</name>
    <dbReference type="NCBI Taxonomy" id="2049346"/>
    <lineage>
        <taxon>Eukaryota</taxon>
        <taxon>Metamonada</taxon>
        <taxon>Preaxostyla</taxon>
        <taxon>Oxymonadida</taxon>
        <taxon>Blattamonas</taxon>
    </lineage>
</organism>
<protein>
    <submittedName>
        <fullName evidence="1">Uncharacterized protein</fullName>
    </submittedName>
</protein>
<sequence>MDGDLLWIVGHKKKGILKMIGSSQIVNNVFDTLLLSFVTVDVSDSTLSSSDSLILNENGEVSIESSTFKSNNVISFIRRNIHCSNGVLNIESLSGGDGGTELSKSAWISVGDGCHFSSSVVDVHSPHFIPSLNRSKSTISRNSKTQTFTAGLVGSLLIPCGLWVEVFEWNEKTKAETGKECGS</sequence>
<accession>A0ABQ9X431</accession>
<name>A0ABQ9X431_9EUKA</name>
<reference evidence="1 2" key="1">
    <citation type="journal article" date="2022" name="bioRxiv">
        <title>Genomics of Preaxostyla Flagellates Illuminates Evolutionary Transitions and the Path Towards Mitochondrial Loss.</title>
        <authorList>
            <person name="Novak L.V.F."/>
            <person name="Treitli S.C."/>
            <person name="Pyrih J."/>
            <person name="Halakuc P."/>
            <person name="Pipaliya S.V."/>
            <person name="Vacek V."/>
            <person name="Brzon O."/>
            <person name="Soukal P."/>
            <person name="Eme L."/>
            <person name="Dacks J.B."/>
            <person name="Karnkowska A."/>
            <person name="Elias M."/>
            <person name="Hampl V."/>
        </authorList>
    </citation>
    <scope>NUCLEOTIDE SEQUENCE [LARGE SCALE GENOMIC DNA]</scope>
    <source>
        <strain evidence="1">NAU3</strain>
        <tissue evidence="1">Gut</tissue>
    </source>
</reference>
<gene>
    <name evidence="1" type="ORF">BLNAU_18512</name>
</gene>
<keyword evidence="2" id="KW-1185">Reference proteome</keyword>
<dbReference type="EMBL" id="JARBJD010000225">
    <property type="protein sequence ID" value="KAK2946536.1"/>
    <property type="molecule type" value="Genomic_DNA"/>
</dbReference>
<evidence type="ECO:0000313" key="2">
    <source>
        <dbReference type="Proteomes" id="UP001281761"/>
    </source>
</evidence>
<dbReference type="Proteomes" id="UP001281761">
    <property type="component" value="Unassembled WGS sequence"/>
</dbReference>
<comment type="caution">
    <text evidence="1">The sequence shown here is derived from an EMBL/GenBank/DDBJ whole genome shotgun (WGS) entry which is preliminary data.</text>
</comment>
<evidence type="ECO:0000313" key="1">
    <source>
        <dbReference type="EMBL" id="KAK2946536.1"/>
    </source>
</evidence>
<proteinExistence type="predicted"/>